<dbReference type="EMBL" id="KY523104">
    <property type="protein sequence ID" value="QKU35230.1"/>
    <property type="molecule type" value="Genomic_DNA"/>
</dbReference>
<dbReference type="GeneID" id="80518652"/>
<protein>
    <submittedName>
        <fullName evidence="1">Uncharacterized protein</fullName>
    </submittedName>
</protein>
<dbReference type="PROSITE" id="PS51996">
    <property type="entry name" value="TR_MART"/>
    <property type="match status" value="1"/>
</dbReference>
<name>A0A6N1NML2_9VIRU</name>
<evidence type="ECO:0000313" key="1">
    <source>
        <dbReference type="EMBL" id="QKU35230.1"/>
    </source>
</evidence>
<accession>A0A6N1NML2</accession>
<dbReference type="KEGG" id="vg:80518652"/>
<reference evidence="1" key="1">
    <citation type="submission" date="2017-01" db="EMBL/GenBank/DDBJ databases">
        <authorList>
            <person name="Assis F.L."/>
            <person name="Abrahao J.S."/>
            <person name="Silva L."/>
            <person name="Khalil J.B."/>
            <person name="Rodrigues R."/>
            <person name="Silva L.S."/>
            <person name="Arantes T."/>
            <person name="Boratto P."/>
            <person name="Andrade M."/>
            <person name="Kroon E.G."/>
            <person name="Ribeiro B."/>
            <person name="Bergier I."/>
            <person name="Seligmann H."/>
            <person name="Ghigo E."/>
            <person name="Colson P."/>
            <person name="Levasseur A."/>
            <person name="Raoult D."/>
            <person name="Scola B.L."/>
        </authorList>
    </citation>
    <scope>NUCLEOTIDE SEQUENCE</scope>
    <source>
        <strain evidence="1">Soda lake</strain>
    </source>
</reference>
<proteinExistence type="predicted"/>
<dbReference type="RefSeq" id="YP_010781888.1">
    <property type="nucleotide sequence ID" value="NC_075039.1"/>
</dbReference>
<dbReference type="Gene3D" id="3.90.176.10">
    <property type="entry name" value="Toxin ADP-ribosyltransferase, Chain A, domain 1"/>
    <property type="match status" value="1"/>
</dbReference>
<sequence length="832" mass="95867">MYIIYITMSNESDSSVIIKPTTSLIDSQSSVINKSANSRSNSIERITDNNRRRTDNNRRRNRRVSTSNISNLPPDVAGINAGYVYENADILEPNEIYDLEGRKIKDLNGVYALINIILHDIFDVIIKSKLHVAKSSDIPNYKYEVFGGKALERIINPVLTNIGSFDFDIELDEPLERIANFSRVLSTEIGSYIDYNFGPTRHFIKNILHKHNLIDEECFDHYTDVNNKLIYHGTRLSKFGNKKFGIFLNLLLKKNLFTNGKFNNFIGNSSDFNVILYPLCDIKPTNSVDNSIEDNKVNYAPLPKTLYGYVDSLIHDTKVDKNISRLKYLANPNAFICNPNLNFPVDHLAYSNSFLTDLSITSDLDYEEIDEKIDVINNFGMGMFTNGENLITNLVTKYYTTYISNVVPLRNNCYNYLDSLLLNPFKPKPLGNLVIERTKIINELRKVDNANNNGIYIYTGGKHNSINMYRQLVNLGLENNPKSKTYFTEPIQTYEKYGQDMDAVFDTLYKDVNYISMVDNFFNDEFEVISSQTFLYFNSPNGKISDAISVSQDKGSIIYMPNFLSTASKIFPQFQGFLSPMKVLYKIKIKNELGKGKNWILIHEYSQVPHENEILIKAGSYFVIEDIDFVPISVNMNKYNVKLITMRLCNNYEEAIDYAKNFADIHLLYGRFGEDLFTGGSDITSKFLNQKPNYIVNPYTVMIDVENLDPHHKNLSTYEDLVTAYIKHYPLFSDIIDKYNKRVMITNTELLNSFMLNESIKNKKIKNNKYIPLPTQKSTLHRLEIPGLYSETESNYVPPSVQTGGENDDIFRKKYLKYKYKYLSLKNNQKIN</sequence>
<organism evidence="1">
    <name type="scientific">Tupanvirus soda lake</name>
    <dbReference type="NCBI Taxonomy" id="2126985"/>
    <lineage>
        <taxon>Viruses</taxon>
        <taxon>Varidnaviria</taxon>
        <taxon>Bamfordvirae</taxon>
        <taxon>Nucleocytoviricota</taxon>
        <taxon>Megaviricetes</taxon>
        <taxon>Imitervirales</taxon>
        <taxon>Mimiviridae</taxon>
        <taxon>Megamimivirinae</taxon>
        <taxon>Tupanvirus</taxon>
        <taxon>Tupanvirus salinum</taxon>
    </lineage>
</organism>
<reference evidence="1" key="2">
    <citation type="journal article" date="2018" name="Nat. Commun.">
        <title>Tailed giant Tupanvirus possesses the most complete translational apparatus of the known virosphere.</title>
        <authorList>
            <person name="Abrahao J."/>
            <person name="Silva L."/>
            <person name="Silva L.S."/>
            <person name="Khalil J.Y.B."/>
            <person name="Rodrigues R."/>
            <person name="Arantes T."/>
            <person name="Assis F."/>
            <person name="Boratto P."/>
            <person name="Andrade M."/>
            <person name="Kroon E.G."/>
            <person name="Ribeiro B."/>
            <person name="Bergier I."/>
            <person name="Seligmann H."/>
            <person name="Ghigo E."/>
            <person name="Colson P."/>
            <person name="Levasseur A."/>
            <person name="Kroemer G."/>
            <person name="Raoult D."/>
            <person name="La Scola B."/>
        </authorList>
    </citation>
    <scope>NUCLEOTIDE SEQUENCE [LARGE SCALE GENOMIC DNA]</scope>
    <source>
        <strain evidence="1">Soda lake</strain>
    </source>
</reference>
<dbReference type="SUPFAM" id="SSF56399">
    <property type="entry name" value="ADP-ribosylation"/>
    <property type="match status" value="1"/>
</dbReference>